<comment type="caution">
    <text evidence="1">The sequence shown here is derived from an EMBL/GenBank/DDBJ whole genome shotgun (WGS) entry which is preliminary data.</text>
</comment>
<keyword evidence="2" id="KW-1185">Reference proteome</keyword>
<evidence type="ECO:0000313" key="2">
    <source>
        <dbReference type="Proteomes" id="UP001630127"/>
    </source>
</evidence>
<proteinExistence type="predicted"/>
<dbReference type="AlphaFoldDB" id="A0ABD2ZZF4"/>
<evidence type="ECO:0000313" key="1">
    <source>
        <dbReference type="EMBL" id="KAL3522918.1"/>
    </source>
</evidence>
<dbReference type="Proteomes" id="UP001630127">
    <property type="component" value="Unassembled WGS sequence"/>
</dbReference>
<organism evidence="1 2">
    <name type="scientific">Cinchona calisaya</name>
    <dbReference type="NCBI Taxonomy" id="153742"/>
    <lineage>
        <taxon>Eukaryota</taxon>
        <taxon>Viridiplantae</taxon>
        <taxon>Streptophyta</taxon>
        <taxon>Embryophyta</taxon>
        <taxon>Tracheophyta</taxon>
        <taxon>Spermatophyta</taxon>
        <taxon>Magnoliopsida</taxon>
        <taxon>eudicotyledons</taxon>
        <taxon>Gunneridae</taxon>
        <taxon>Pentapetalae</taxon>
        <taxon>asterids</taxon>
        <taxon>lamiids</taxon>
        <taxon>Gentianales</taxon>
        <taxon>Rubiaceae</taxon>
        <taxon>Cinchonoideae</taxon>
        <taxon>Cinchoneae</taxon>
        <taxon>Cinchona</taxon>
    </lineage>
</organism>
<dbReference type="EMBL" id="JBJUIK010000007">
    <property type="protein sequence ID" value="KAL3522918.1"/>
    <property type="molecule type" value="Genomic_DNA"/>
</dbReference>
<protein>
    <submittedName>
        <fullName evidence="1">Uncharacterized protein</fullName>
    </submittedName>
</protein>
<accession>A0ABD2ZZF4</accession>
<reference evidence="1 2" key="1">
    <citation type="submission" date="2024-11" db="EMBL/GenBank/DDBJ databases">
        <title>A near-complete genome assembly of Cinchona calisaya.</title>
        <authorList>
            <person name="Lian D.C."/>
            <person name="Zhao X.W."/>
            <person name="Wei L."/>
        </authorList>
    </citation>
    <scope>NUCLEOTIDE SEQUENCE [LARGE SCALE GENOMIC DNA]</scope>
    <source>
        <tissue evidence="1">Nenye</tissue>
    </source>
</reference>
<sequence length="145" mass="15847">MDNKLKFSQGSRERENLANNKEVVHTSNATGHIDGVAILTTGIVLSNVSITTKVTTLTPPRQLFHGPFEGKDELVLSRRSTTSLNSYDSVDDSLPIKLPIAILCLPQHGYGGKLSANFSIDTPDKVLDEFKVMKFPPLLLALLIC</sequence>
<gene>
    <name evidence="1" type="ORF">ACH5RR_015752</name>
</gene>
<name>A0ABD2ZZF4_9GENT</name>